<organism evidence="1 2">
    <name type="scientific">Conyzicola nivalis</name>
    <dbReference type="NCBI Taxonomy" id="1477021"/>
    <lineage>
        <taxon>Bacteria</taxon>
        <taxon>Bacillati</taxon>
        <taxon>Actinomycetota</taxon>
        <taxon>Actinomycetes</taxon>
        <taxon>Micrococcales</taxon>
        <taxon>Microbacteriaceae</taxon>
        <taxon>Conyzicola</taxon>
    </lineage>
</organism>
<dbReference type="Proteomes" id="UP001549257">
    <property type="component" value="Unassembled WGS sequence"/>
</dbReference>
<keyword evidence="2" id="KW-1185">Reference proteome</keyword>
<dbReference type="Gene3D" id="2.160.20.10">
    <property type="entry name" value="Single-stranded right-handed beta-helix, Pectin lyase-like"/>
    <property type="match status" value="1"/>
</dbReference>
<dbReference type="EMBL" id="JBEPSJ010000004">
    <property type="protein sequence ID" value="MET4583652.1"/>
    <property type="molecule type" value="Genomic_DNA"/>
</dbReference>
<comment type="caution">
    <text evidence="1">The sequence shown here is derived from an EMBL/GenBank/DDBJ whole genome shotgun (WGS) entry which is preliminary data.</text>
</comment>
<reference evidence="1 2" key="1">
    <citation type="submission" date="2024-06" db="EMBL/GenBank/DDBJ databases">
        <title>Sorghum-associated microbial communities from plants grown in Nebraska, USA.</title>
        <authorList>
            <person name="Schachtman D."/>
        </authorList>
    </citation>
    <scope>NUCLEOTIDE SEQUENCE [LARGE SCALE GENOMIC DNA]</scope>
    <source>
        <strain evidence="1 2">2857</strain>
    </source>
</reference>
<proteinExistence type="predicted"/>
<protein>
    <recommendedName>
        <fullName evidence="3">Coagulation factor 5/8 type domain-containing protein</fullName>
    </recommendedName>
</protein>
<dbReference type="RefSeq" id="WP_354025818.1">
    <property type="nucleotide sequence ID" value="NZ_JBEPSJ010000004.1"/>
</dbReference>
<accession>A0ABV2QRF3</accession>
<evidence type="ECO:0008006" key="3">
    <source>
        <dbReference type="Google" id="ProtNLM"/>
    </source>
</evidence>
<dbReference type="InterPro" id="IPR012334">
    <property type="entry name" value="Pectin_lyas_fold"/>
</dbReference>
<dbReference type="CDD" id="cd23669">
    <property type="entry name" value="GH55_SacteLam55A-like"/>
    <property type="match status" value="1"/>
</dbReference>
<name>A0ABV2QRF3_9MICO</name>
<evidence type="ECO:0000313" key="1">
    <source>
        <dbReference type="EMBL" id="MET4583652.1"/>
    </source>
</evidence>
<dbReference type="InterPro" id="IPR059186">
    <property type="entry name" value="SACTE_4363"/>
</dbReference>
<evidence type="ECO:0000313" key="2">
    <source>
        <dbReference type="Proteomes" id="UP001549257"/>
    </source>
</evidence>
<sequence>MVANRAGRVGLAALAVVLIGVVMAVALVVAGRPSETPEPESSAPPDFGPNVTILDPSMDGETIRRRVDEIFAAQQTNQFGERRDAVLFAPGEYDVTVDVGFNTSVLGLGLAPDDVTINGQVRVDAEWFDGNATQNFWRSVENLAIVPADGVNRWAVAQAAPMRRVHVRGGLDLYPSGSGWASGGYIADSRIDGRVASGSQQQWFSRDSEFGSWDGSSWNMVFSGVRGAPPQTFPNPPFTVLDATPVSREKPFLYVDDDGAYRVFLPDPRWDSAGASWTGGETAGRSLSIDRFFVARPGDGAERINAALDEGKHLFLTPGVYRLDETIRVDRADTVVLGIGLPTLVPENGVDAMAVADVGGVRLAGFLIDAGTENSDVLLTIGDERSNAAHEANPTSVHDVFFRIGGAHAGRATTSLVVNSADVIVDHIWAWRADHGDGVGWQTNTADTGVVVDGANVVATGLFVEHYQKHQVVWNGENGRTVFFQNEMPYDPPDQQAWRDGDSDGYAAYKVGDDVAAHELWGAGSYCFFSANPSVRASRAFEAPDAPGVRLHGLVTVSLGGNGTIGNVVNSTGATVGPEWTGPSTVANYP</sequence>
<gene>
    <name evidence="1" type="ORF">ABIE21_003178</name>
</gene>